<name>A0A399FU34_UNCN2</name>
<protein>
    <submittedName>
        <fullName evidence="2">Uncharacterized protein</fullName>
    </submittedName>
</protein>
<dbReference type="AlphaFoldDB" id="A0A399FU34"/>
<evidence type="ECO:0000256" key="1">
    <source>
        <dbReference type="SAM" id="MobiDB-lite"/>
    </source>
</evidence>
<organism evidence="2 3">
    <name type="scientific">candidate division NPL-UPA2 bacterium Unc8</name>
    <dbReference type="NCBI Taxonomy" id="1980939"/>
    <lineage>
        <taxon>Bacteria</taxon>
    </lineage>
</organism>
<dbReference type="EMBL" id="NDHY01000011">
    <property type="protein sequence ID" value="RIH99827.1"/>
    <property type="molecule type" value="Genomic_DNA"/>
</dbReference>
<evidence type="ECO:0000313" key="2">
    <source>
        <dbReference type="EMBL" id="RIH99827.1"/>
    </source>
</evidence>
<reference evidence="2 3" key="1">
    <citation type="submission" date="2018-08" db="EMBL/GenBank/DDBJ databases">
        <title>Draft genome of candidate division NPL-UPA2 bacterium Unc8 that adapted to ultra-basic serpentinizing groundwater.</title>
        <authorList>
            <person name="Ishii S."/>
            <person name="Suzuki S."/>
            <person name="Nealson K.H."/>
        </authorList>
    </citation>
    <scope>NUCLEOTIDE SEQUENCE [LARGE SCALE GENOMIC DNA]</scope>
    <source>
        <strain evidence="2">Unc8</strain>
    </source>
</reference>
<evidence type="ECO:0000313" key="3">
    <source>
        <dbReference type="Proteomes" id="UP000266287"/>
    </source>
</evidence>
<accession>A0A399FU34</accession>
<gene>
    <name evidence="2" type="ORF">B9J77_04435</name>
</gene>
<sequence length="86" mass="10094">MDNIPRPRQAKRSEAEPEVLEKTVKSHDGKRTYHVKRIDAGHGQSYVVSMEVIAKDAARDILNKEVEEITRDIWYEIWESTQERTQ</sequence>
<feature type="region of interest" description="Disordered" evidence="1">
    <location>
        <begin position="1"/>
        <end position="30"/>
    </location>
</feature>
<proteinExistence type="predicted"/>
<feature type="compositionally biased region" description="Basic and acidic residues" evidence="1">
    <location>
        <begin position="11"/>
        <end position="30"/>
    </location>
</feature>
<comment type="caution">
    <text evidence="2">The sequence shown here is derived from an EMBL/GenBank/DDBJ whole genome shotgun (WGS) entry which is preliminary data.</text>
</comment>
<dbReference type="Proteomes" id="UP000266287">
    <property type="component" value="Unassembled WGS sequence"/>
</dbReference>